<name>A0A5R8N9S1_9NOCA</name>
<dbReference type="Pfam" id="PF04471">
    <property type="entry name" value="Mrr_cat"/>
    <property type="match status" value="1"/>
</dbReference>
<protein>
    <submittedName>
        <fullName evidence="3">Restriction endonuclease</fullName>
    </submittedName>
</protein>
<keyword evidence="3" id="KW-0540">Nuclease</keyword>
<evidence type="ECO:0000256" key="1">
    <source>
        <dbReference type="SAM" id="Phobius"/>
    </source>
</evidence>
<dbReference type="GO" id="GO:0003677">
    <property type="term" value="F:DNA binding"/>
    <property type="evidence" value="ECO:0007669"/>
    <property type="project" value="InterPro"/>
</dbReference>
<dbReference type="EMBL" id="VBUT01000017">
    <property type="protein sequence ID" value="TLF72418.1"/>
    <property type="molecule type" value="Genomic_DNA"/>
</dbReference>
<reference evidence="3 4" key="1">
    <citation type="submission" date="2019-05" db="EMBL/GenBank/DDBJ databases">
        <title>Genomes sequences of two Nocardia cyriacigeorgica environmental isolates, type strains Nocardia asteroides ATCC 19247 and Nocardia cyriacigeorgica DSM 44484.</title>
        <authorList>
            <person name="Vautrin F."/>
            <person name="Bergeron E."/>
            <person name="Dubost A."/>
            <person name="Abrouk D."/>
            <person name="Rodriguez Nava V."/>
            <person name="Pujic P."/>
        </authorList>
    </citation>
    <scope>NUCLEOTIDE SEQUENCE [LARGE SCALE GENOMIC DNA]</scope>
    <source>
        <strain evidence="3 4">EML 446</strain>
    </source>
</reference>
<gene>
    <name evidence="3" type="ORF">FEK34_29120</name>
</gene>
<evidence type="ECO:0000313" key="3">
    <source>
        <dbReference type="EMBL" id="TLF72418.1"/>
    </source>
</evidence>
<keyword evidence="3" id="KW-0378">Hydrolase</keyword>
<keyword evidence="3" id="KW-0255">Endonuclease</keyword>
<organism evidence="3 4">
    <name type="scientific">Nocardia cyriacigeorgica</name>
    <dbReference type="NCBI Taxonomy" id="135487"/>
    <lineage>
        <taxon>Bacteria</taxon>
        <taxon>Bacillati</taxon>
        <taxon>Actinomycetota</taxon>
        <taxon>Actinomycetes</taxon>
        <taxon>Mycobacteriales</taxon>
        <taxon>Nocardiaceae</taxon>
        <taxon>Nocardia</taxon>
    </lineage>
</organism>
<feature type="transmembrane region" description="Helical" evidence="1">
    <location>
        <begin position="188"/>
        <end position="208"/>
    </location>
</feature>
<comment type="caution">
    <text evidence="3">The sequence shown here is derived from an EMBL/GenBank/DDBJ whole genome shotgun (WGS) entry which is preliminary data.</text>
</comment>
<evidence type="ECO:0000313" key="4">
    <source>
        <dbReference type="Proteomes" id="UP000306378"/>
    </source>
</evidence>
<keyword evidence="1" id="KW-1133">Transmembrane helix</keyword>
<accession>A0A5R8N9S1</accession>
<keyword evidence="1" id="KW-0812">Transmembrane</keyword>
<feature type="transmembrane region" description="Helical" evidence="1">
    <location>
        <begin position="161"/>
        <end position="182"/>
    </location>
</feature>
<dbReference type="RefSeq" id="WP_052315505.1">
    <property type="nucleotide sequence ID" value="NZ_AP026975.1"/>
</dbReference>
<dbReference type="InterPro" id="IPR007560">
    <property type="entry name" value="Restrct_endonuc_IV_Mrr"/>
</dbReference>
<feature type="domain" description="Restriction endonuclease type IV Mrr" evidence="2">
    <location>
        <begin position="11"/>
        <end position="99"/>
    </location>
</feature>
<dbReference type="GO" id="GO:0009307">
    <property type="term" value="P:DNA restriction-modification system"/>
    <property type="evidence" value="ECO:0007669"/>
    <property type="project" value="InterPro"/>
</dbReference>
<proteinExistence type="predicted"/>
<dbReference type="AlphaFoldDB" id="A0A5R8N9S1"/>
<dbReference type="InterPro" id="IPR011856">
    <property type="entry name" value="tRNA_endonuc-like_dom_sf"/>
</dbReference>
<dbReference type="InterPro" id="IPR011335">
    <property type="entry name" value="Restrct_endonuc-II-like"/>
</dbReference>
<dbReference type="Proteomes" id="UP000306378">
    <property type="component" value="Unassembled WGS sequence"/>
</dbReference>
<keyword evidence="1" id="KW-0472">Membrane</keyword>
<dbReference type="Gene3D" id="3.40.1350.10">
    <property type="match status" value="1"/>
</dbReference>
<evidence type="ECO:0000259" key="2">
    <source>
        <dbReference type="Pfam" id="PF04471"/>
    </source>
</evidence>
<dbReference type="SUPFAM" id="SSF52980">
    <property type="entry name" value="Restriction endonuclease-like"/>
    <property type="match status" value="1"/>
</dbReference>
<sequence length="219" mass="23737">MLYIATFEAAEQAAAVKMRALGFHDARVTNRGPDGGIDVIASGAVAQVKWHINPVGRPDVQRLYGARGNRHDLGMLFFAAIKYTAGAIAYADEVGIALFVMRYDGELFAQNGAARQLIKAAPRQQPLSLTGIRRFERPQVPAPPAHAPEQHPDARNAIHKYPIAVMVGVVFFTLLGIIASVYEGDITAAVIVAGLLAVGIAVLARRLYVDQSNRGYRRH</sequence>
<dbReference type="GO" id="GO:0004519">
    <property type="term" value="F:endonuclease activity"/>
    <property type="evidence" value="ECO:0007669"/>
    <property type="project" value="UniProtKB-KW"/>
</dbReference>